<feature type="binding site" evidence="6">
    <location>
        <position position="11"/>
    </location>
    <ligand>
        <name>diphosphate</name>
        <dbReference type="ChEBI" id="CHEBI:33019"/>
    </ligand>
</feature>
<comment type="activity regulation">
    <text evidence="6">Non-allosteric.</text>
</comment>
<evidence type="ECO:0000256" key="2">
    <source>
        <dbReference type="ARBA" id="ARBA00022679"/>
    </source>
</evidence>
<dbReference type="PRINTS" id="PR00476">
    <property type="entry name" value="PHFRCTKINASE"/>
</dbReference>
<keyword evidence="5 6" id="KW-0460">Magnesium</keyword>
<keyword evidence="2 6" id="KW-0808">Transferase</keyword>
<dbReference type="EC" id="2.7.1.90" evidence="6"/>
<keyword evidence="6" id="KW-0963">Cytoplasm</keyword>
<comment type="cofactor">
    <cofactor evidence="1 6">
        <name>Mg(2+)</name>
        <dbReference type="ChEBI" id="CHEBI:18420"/>
    </cofactor>
</comment>
<comment type="caution">
    <text evidence="8">The sequence shown here is derived from an EMBL/GenBank/DDBJ whole genome shotgun (WGS) entry which is preliminary data.</text>
</comment>
<dbReference type="GO" id="GO:0006002">
    <property type="term" value="P:fructose 6-phosphate metabolic process"/>
    <property type="evidence" value="ECO:0007669"/>
    <property type="project" value="InterPro"/>
</dbReference>
<evidence type="ECO:0000259" key="7">
    <source>
        <dbReference type="Pfam" id="PF00365"/>
    </source>
</evidence>
<comment type="subcellular location">
    <subcellularLocation>
        <location evidence="6">Cytoplasm</location>
    </subcellularLocation>
</comment>
<feature type="binding site" evidence="6">
    <location>
        <position position="243"/>
    </location>
    <ligand>
        <name>substrate</name>
    </ligand>
</feature>
<comment type="catalytic activity">
    <reaction evidence="6">
        <text>beta-D-fructose 6-phosphate + diphosphate = beta-D-fructose 1,6-bisphosphate + phosphate + H(+)</text>
        <dbReference type="Rhea" id="RHEA:13613"/>
        <dbReference type="ChEBI" id="CHEBI:15378"/>
        <dbReference type="ChEBI" id="CHEBI:32966"/>
        <dbReference type="ChEBI" id="CHEBI:33019"/>
        <dbReference type="ChEBI" id="CHEBI:43474"/>
        <dbReference type="ChEBI" id="CHEBI:57634"/>
        <dbReference type="EC" id="2.7.1.90"/>
    </reaction>
</comment>
<dbReference type="GO" id="GO:0047334">
    <property type="term" value="F:diphosphate-fructose-6-phosphate 1-phosphotransferase activity"/>
    <property type="evidence" value="ECO:0007669"/>
    <property type="project" value="UniProtKB-EC"/>
</dbReference>
<comment type="function">
    <text evidence="6">Catalyzes the phosphorylation of D-fructose 6-phosphate, the first committing step of glycolysis. Uses inorganic phosphate (PPi) as phosphoryl donor instead of ATP like common ATP-dependent phosphofructokinases (ATP-PFKs), which renders the reaction reversible, and can thus function both in glycolysis and gluconeogenesis. Consistently, PPi-PFK can replace the enzymes of both the forward (ATP-PFK) and reverse (fructose-bisphosphatase (FBPase)) reactions.</text>
</comment>
<name>A0A540VDB1_9CHLR</name>
<feature type="binding site" evidence="6">
    <location>
        <position position="106"/>
    </location>
    <ligand>
        <name>Mg(2+)</name>
        <dbReference type="ChEBI" id="CHEBI:18420"/>
        <note>catalytic</note>
    </ligand>
</feature>
<organism evidence="8 9">
    <name type="scientific">Litorilinea aerophila</name>
    <dbReference type="NCBI Taxonomy" id="1204385"/>
    <lineage>
        <taxon>Bacteria</taxon>
        <taxon>Bacillati</taxon>
        <taxon>Chloroflexota</taxon>
        <taxon>Caldilineae</taxon>
        <taxon>Caldilineales</taxon>
        <taxon>Caldilineaceae</taxon>
        <taxon>Litorilinea</taxon>
    </lineage>
</organism>
<feature type="domain" description="Phosphofructokinase" evidence="7">
    <location>
        <begin position="3"/>
        <end position="326"/>
    </location>
</feature>
<keyword evidence="6" id="KW-0324">Glycolysis</keyword>
<dbReference type="UniPathway" id="UPA00109">
    <property type="reaction ID" value="UER00182"/>
</dbReference>
<dbReference type="Gene3D" id="3.40.50.450">
    <property type="match status" value="1"/>
</dbReference>
<dbReference type="InterPro" id="IPR000023">
    <property type="entry name" value="Phosphofructokinase_dom"/>
</dbReference>
<dbReference type="Proteomes" id="UP000317371">
    <property type="component" value="Unassembled WGS sequence"/>
</dbReference>
<protein>
    <recommendedName>
        <fullName evidence="6">Pyrophosphate--fructose 6-phosphate 1-phosphotransferase</fullName>
        <ecNumber evidence="6">2.7.1.90</ecNumber>
    </recommendedName>
    <alternativeName>
        <fullName evidence="6">6-phosphofructokinase, pyrophosphate dependent</fullName>
    </alternativeName>
    <alternativeName>
        <fullName evidence="6">PPi-dependent phosphofructokinase</fullName>
        <shortName evidence="6">PPi-PFK</shortName>
    </alternativeName>
    <alternativeName>
        <fullName evidence="6">Pyrophosphate-dependent 6-phosphofructose-1-kinase</fullName>
    </alternativeName>
</protein>
<proteinExistence type="inferred from homology"/>
<gene>
    <name evidence="6" type="primary">pfp</name>
    <name evidence="8" type="ORF">FKZ61_15145</name>
</gene>
<comment type="similarity">
    <text evidence="6">Belongs to the phosphofructokinase type A (PFKA) family. PPi-dependent PFK group II subfamily. Clade 'B2' sub-subfamily.</text>
</comment>
<evidence type="ECO:0000256" key="3">
    <source>
        <dbReference type="ARBA" id="ARBA00022723"/>
    </source>
</evidence>
<evidence type="ECO:0000313" key="9">
    <source>
        <dbReference type="Proteomes" id="UP000317371"/>
    </source>
</evidence>
<dbReference type="PANTHER" id="PTHR45770">
    <property type="entry name" value="ATP-DEPENDENT 6-PHOSPHOFRUCTOKINASE 1"/>
    <property type="match status" value="1"/>
</dbReference>
<keyword evidence="4 6" id="KW-0418">Kinase</keyword>
<sequence length="396" mass="42111">MVNVLILQCGGPTPVVNASLAAAIAACQTHRAVGQIWGARLGLQGLVQGDWVELTGLPATALERLSRQPGAALGSGRYRLREEELPAAFAHLAKRRIGVLLLLGGNGTMAAAHRLERHGVASGYKVDGQPLRVVGIPKTVDNDLAGTEVAPGYGSAARFIAQTVRDISLDLYAMRNFDDVAVLEVMGRHAGWLAAAAALARSHPDDAPHLILVPERPLDEEAFLTAVAAVHRRHGICLVVAAEGLRDSAGQFLAEKFQKAEVDASGQRMLGLAAGVAPYLAHLVRSRLGLLCRQQRPDTIQRSCRALAHETDRQLAVLVGRAGVEAALAGVSGHMVGLRHTPGGWETAPVPFAQVVGQERLLPASFLAADTYDLAPPFYDYTNTIGLSVEREYVAF</sequence>
<dbReference type="InParanoid" id="A0A540VDB1"/>
<feature type="active site" description="Proton acceptor" evidence="6">
    <location>
        <position position="141"/>
    </location>
</feature>
<evidence type="ECO:0000256" key="5">
    <source>
        <dbReference type="ARBA" id="ARBA00022842"/>
    </source>
</evidence>
<feature type="site" description="Important for catalytic activity; stabilizes the transition state when the phosphoryl donor is PPi" evidence="6">
    <location>
        <position position="138"/>
    </location>
</feature>
<comment type="caution">
    <text evidence="6">Lacks conserved residue(s) required for the propagation of feature annotation.</text>
</comment>
<dbReference type="InterPro" id="IPR011404">
    <property type="entry name" value="PPi-PFK"/>
</dbReference>
<evidence type="ECO:0000256" key="6">
    <source>
        <dbReference type="HAMAP-Rule" id="MF_01978"/>
    </source>
</evidence>
<dbReference type="InterPro" id="IPR035966">
    <property type="entry name" value="PKF_sf"/>
</dbReference>
<feature type="binding site" evidence="6">
    <location>
        <begin position="186"/>
        <end position="188"/>
    </location>
    <ligand>
        <name>substrate</name>
    </ligand>
</feature>
<dbReference type="InterPro" id="IPR022953">
    <property type="entry name" value="ATP_PFK"/>
</dbReference>
<dbReference type="InterPro" id="IPR050929">
    <property type="entry name" value="PFKA"/>
</dbReference>
<comment type="pathway">
    <text evidence="6">Carbohydrate degradation; glycolysis; D-glyceraldehyde 3-phosphate and glycerone phosphate from D-glucose: step 3/4.</text>
</comment>
<dbReference type="NCBIfam" id="NF010675">
    <property type="entry name" value="PRK14072.1"/>
    <property type="match status" value="1"/>
</dbReference>
<evidence type="ECO:0000256" key="4">
    <source>
        <dbReference type="ARBA" id="ARBA00022777"/>
    </source>
</evidence>
<dbReference type="Gene3D" id="3.40.50.460">
    <property type="entry name" value="Phosphofructokinase domain"/>
    <property type="match status" value="1"/>
</dbReference>
<accession>A0A540VDB1</accession>
<keyword evidence="3 6" id="KW-0479">Metal-binding</keyword>
<dbReference type="PIRSF" id="PIRSF036483">
    <property type="entry name" value="PFK_XF0274"/>
    <property type="match status" value="1"/>
</dbReference>
<dbReference type="GO" id="GO:0005737">
    <property type="term" value="C:cytoplasm"/>
    <property type="evidence" value="ECO:0007669"/>
    <property type="project" value="UniProtKB-SubCell"/>
</dbReference>
<dbReference type="OrthoDB" id="9802503at2"/>
<reference evidence="8 9" key="1">
    <citation type="submission" date="2019-06" db="EMBL/GenBank/DDBJ databases">
        <title>Genome sequence of Litorilinea aerophila BAA-2444.</title>
        <authorList>
            <person name="Maclea K.S."/>
            <person name="Maurais E.G."/>
            <person name="Iannazzi L.C."/>
        </authorList>
    </citation>
    <scope>NUCLEOTIDE SEQUENCE [LARGE SCALE GENOMIC DNA]</scope>
    <source>
        <strain evidence="8 9">ATCC BAA-2444</strain>
    </source>
</reference>
<dbReference type="GO" id="GO:0046872">
    <property type="term" value="F:metal ion binding"/>
    <property type="evidence" value="ECO:0007669"/>
    <property type="project" value="UniProtKB-KW"/>
</dbReference>
<dbReference type="SUPFAM" id="SSF53784">
    <property type="entry name" value="Phosphofructokinase"/>
    <property type="match status" value="1"/>
</dbReference>
<dbReference type="AlphaFoldDB" id="A0A540VDB1"/>
<keyword evidence="9" id="KW-1185">Reference proteome</keyword>
<evidence type="ECO:0000256" key="1">
    <source>
        <dbReference type="ARBA" id="ARBA00001946"/>
    </source>
</evidence>
<feature type="binding site" evidence="6">
    <location>
        <begin position="139"/>
        <end position="141"/>
    </location>
    <ligand>
        <name>substrate</name>
    </ligand>
</feature>
<dbReference type="HAMAP" id="MF_01978">
    <property type="entry name" value="Phosphofructokinase_II_B2"/>
    <property type="match status" value="1"/>
</dbReference>
<dbReference type="GO" id="GO:0003872">
    <property type="term" value="F:6-phosphofructokinase activity"/>
    <property type="evidence" value="ECO:0007669"/>
    <property type="project" value="UniProtKB-UniRule"/>
</dbReference>
<comment type="subunit">
    <text evidence="6">Homodimer.</text>
</comment>
<dbReference type="Pfam" id="PF00365">
    <property type="entry name" value="PFK"/>
    <property type="match status" value="1"/>
</dbReference>
<evidence type="ECO:0000313" key="8">
    <source>
        <dbReference type="EMBL" id="TQE94761.1"/>
    </source>
</evidence>
<dbReference type="EMBL" id="VIGC01000020">
    <property type="protein sequence ID" value="TQE94761.1"/>
    <property type="molecule type" value="Genomic_DNA"/>
</dbReference>